<evidence type="ECO:0000313" key="2">
    <source>
        <dbReference type="Proteomes" id="UP000018780"/>
    </source>
</evidence>
<dbReference type="PATRIC" id="fig|999552.6.peg.254"/>
<evidence type="ECO:0008006" key="3">
    <source>
        <dbReference type="Google" id="ProtNLM"/>
    </source>
</evidence>
<dbReference type="KEGG" id="lmd:METH_01295"/>
<dbReference type="OrthoDB" id="165683at2"/>
<organism evidence="1 2">
    <name type="scientific">Leisingera methylohalidivorans DSM 14336</name>
    <dbReference type="NCBI Taxonomy" id="999552"/>
    <lineage>
        <taxon>Bacteria</taxon>
        <taxon>Pseudomonadati</taxon>
        <taxon>Pseudomonadota</taxon>
        <taxon>Alphaproteobacteria</taxon>
        <taxon>Rhodobacterales</taxon>
        <taxon>Roseobacteraceae</taxon>
        <taxon>Leisingera</taxon>
    </lineage>
</organism>
<evidence type="ECO:0000313" key="1">
    <source>
        <dbReference type="EMBL" id="AHC99521.1"/>
    </source>
</evidence>
<dbReference type="Proteomes" id="UP000018780">
    <property type="component" value="Chromosome"/>
</dbReference>
<proteinExistence type="predicted"/>
<dbReference type="InterPro" id="IPR014845">
    <property type="entry name" value="GYD/TTHA1554"/>
</dbReference>
<dbReference type="EMBL" id="CP006773">
    <property type="protein sequence ID" value="AHC99521.1"/>
    <property type="molecule type" value="Genomic_DNA"/>
</dbReference>
<sequence>MPRYIVTGCYTPSAMKAMIESPGDREAAARAIVEAAGGALESYYLTTGDSDFAIQVTIDDASSLLAGLLATGASGTVSNLKTVRAFTSDEFTAMQKKAGGIAKSYKAPGN</sequence>
<keyword evidence="2" id="KW-1185">Reference proteome</keyword>
<reference evidence="1 2" key="1">
    <citation type="submission" date="2013-09" db="EMBL/GenBank/DDBJ databases">
        <authorList>
            <consortium name="DOE Joint Genome Institute"/>
            <person name="Klenk H.-P."/>
            <person name="Huntemann M."/>
            <person name="Han J."/>
            <person name="Chen A."/>
            <person name="Kyrpides N."/>
            <person name="Mavromatis K."/>
            <person name="Markowitz V."/>
            <person name="Palaniappan K."/>
            <person name="Ivanova N."/>
            <person name="Schaumberg A."/>
            <person name="Pati A."/>
            <person name="Liolios K."/>
            <person name="Nordberg H.P."/>
            <person name="Cantor M.N."/>
            <person name="Hua S.X."/>
            <person name="Woyke T."/>
        </authorList>
    </citation>
    <scope>NUCLEOTIDE SEQUENCE [LARGE SCALE GENOMIC DNA]</scope>
    <source>
        <strain evidence="1 2">DSM 14336</strain>
    </source>
</reference>
<dbReference type="HOGENOM" id="CLU_155227_1_0_5"/>
<protein>
    <recommendedName>
        <fullName evidence="3">GYD domain-containing protein</fullName>
    </recommendedName>
</protein>
<name>V9VRN4_9RHOB</name>
<gene>
    <name evidence="1" type="ORF">METH_01295</name>
</gene>
<dbReference type="AlphaFoldDB" id="V9VRN4"/>
<accession>V9VRN4</accession>
<dbReference type="Pfam" id="PF08734">
    <property type="entry name" value="GYD"/>
    <property type="match status" value="1"/>
</dbReference>
<dbReference type="RefSeq" id="WP_024088581.1">
    <property type="nucleotide sequence ID" value="NC_023135.1"/>
</dbReference>